<dbReference type="Proteomes" id="UP000244201">
    <property type="component" value="Chromosome"/>
</dbReference>
<dbReference type="SUPFAM" id="SSF81296">
    <property type="entry name" value="E set domains"/>
    <property type="match status" value="1"/>
</dbReference>
<dbReference type="InterPro" id="IPR051024">
    <property type="entry name" value="GlcNAc_Chitin_IntDeg"/>
</dbReference>
<feature type="compositionally biased region" description="Low complexity" evidence="2">
    <location>
        <begin position="247"/>
        <end position="279"/>
    </location>
</feature>
<feature type="region of interest" description="Disordered" evidence="2">
    <location>
        <begin position="215"/>
        <end position="283"/>
    </location>
</feature>
<evidence type="ECO:0000256" key="2">
    <source>
        <dbReference type="SAM" id="MobiDB-lite"/>
    </source>
</evidence>
<keyword evidence="3" id="KW-1133">Transmembrane helix</keyword>
<dbReference type="Gene3D" id="2.70.50.50">
    <property type="entry name" value="chitin-binding protein cbp21"/>
    <property type="match status" value="1"/>
</dbReference>
<evidence type="ECO:0000313" key="7">
    <source>
        <dbReference type="Proteomes" id="UP000244201"/>
    </source>
</evidence>
<keyword evidence="1 4" id="KW-0732">Signal</keyword>
<feature type="compositionally biased region" description="Basic residues" evidence="2">
    <location>
        <begin position="309"/>
        <end position="320"/>
    </location>
</feature>
<keyword evidence="3" id="KW-0472">Membrane</keyword>
<dbReference type="AlphaFoldDB" id="A0A2R4SXA5"/>
<dbReference type="Pfam" id="PF03067">
    <property type="entry name" value="LPMO_10"/>
    <property type="match status" value="1"/>
</dbReference>
<feature type="transmembrane region" description="Helical" evidence="3">
    <location>
        <begin position="287"/>
        <end position="308"/>
    </location>
</feature>
<accession>A0A2R4SXA5</accession>
<feature type="compositionally biased region" description="Low complexity" evidence="2">
    <location>
        <begin position="216"/>
        <end position="230"/>
    </location>
</feature>
<dbReference type="GeneID" id="55654430"/>
<dbReference type="RefSeq" id="WP_108147180.1">
    <property type="nucleotide sequence ID" value="NZ_CP026304.1"/>
</dbReference>
<dbReference type="InterPro" id="IPR004302">
    <property type="entry name" value="Cellulose/chitin-bd_N"/>
</dbReference>
<evidence type="ECO:0000259" key="5">
    <source>
        <dbReference type="Pfam" id="PF03067"/>
    </source>
</evidence>
<evidence type="ECO:0000256" key="4">
    <source>
        <dbReference type="SAM" id="SignalP"/>
    </source>
</evidence>
<protein>
    <submittedName>
        <fullName evidence="6">Chitin-binding protein</fullName>
    </submittedName>
</protein>
<dbReference type="PANTHER" id="PTHR34823:SF1">
    <property type="entry name" value="CHITIN-BINDING TYPE-4 DOMAIN-CONTAINING PROTEIN"/>
    <property type="match status" value="1"/>
</dbReference>
<keyword evidence="3" id="KW-0812">Transmembrane</keyword>
<organism evidence="6 7">
    <name type="scientific">Streptomyces lunaelactis</name>
    <dbReference type="NCBI Taxonomy" id="1535768"/>
    <lineage>
        <taxon>Bacteria</taxon>
        <taxon>Bacillati</taxon>
        <taxon>Actinomycetota</taxon>
        <taxon>Actinomycetes</taxon>
        <taxon>Kitasatosporales</taxon>
        <taxon>Streptomycetaceae</taxon>
        <taxon>Streptomyces</taxon>
    </lineage>
</organism>
<dbReference type="KEGG" id="slk:SLUN_04005"/>
<feature type="chain" id="PRO_5039442934" evidence="4">
    <location>
        <begin position="25"/>
        <end position="329"/>
    </location>
</feature>
<feature type="region of interest" description="Disordered" evidence="2">
    <location>
        <begin position="309"/>
        <end position="329"/>
    </location>
</feature>
<feature type="domain" description="Chitin-binding type-4" evidence="5">
    <location>
        <begin position="31"/>
        <end position="208"/>
    </location>
</feature>
<dbReference type="OrthoDB" id="5179374at2"/>
<dbReference type="PANTHER" id="PTHR34823">
    <property type="entry name" value="GLCNAC-BINDING PROTEIN A"/>
    <property type="match status" value="1"/>
</dbReference>
<evidence type="ECO:0000256" key="3">
    <source>
        <dbReference type="SAM" id="Phobius"/>
    </source>
</evidence>
<name>A0A2R4SXA5_9ACTN</name>
<keyword evidence="7" id="KW-1185">Reference proteome</keyword>
<reference evidence="6 7" key="1">
    <citation type="submission" date="2018-01" db="EMBL/GenBank/DDBJ databases">
        <title>Complete genome sequence of Streptomyces lunaelactis MM109T, a Ferroverdin A producer isolated from cave moonmilk deposits.</title>
        <authorList>
            <person name="Naome A."/>
            <person name="Martinet L."/>
            <person name="Maciejewska M."/>
            <person name="Anderssen S."/>
            <person name="Adam D."/>
            <person name="Tenconi E."/>
            <person name="Deflandre B."/>
            <person name="Arguelles-Arias A."/>
            <person name="Calusinska M."/>
            <person name="Copieters W."/>
            <person name="Karim L."/>
            <person name="Hanikenne M."/>
            <person name="Baurain D."/>
            <person name="van Wezel G."/>
            <person name="Smargiasso N."/>
            <person name="de Pauw E."/>
            <person name="Delfosse P."/>
            <person name="Rigali S."/>
        </authorList>
    </citation>
    <scope>NUCLEOTIDE SEQUENCE [LARGE SCALE GENOMIC DNA]</scope>
    <source>
        <strain evidence="6 7">MM109</strain>
    </source>
</reference>
<gene>
    <name evidence="6" type="ORF">SLUN_04005</name>
</gene>
<evidence type="ECO:0000313" key="6">
    <source>
        <dbReference type="EMBL" id="AVZ71489.1"/>
    </source>
</evidence>
<dbReference type="InterPro" id="IPR014756">
    <property type="entry name" value="Ig_E-set"/>
</dbReference>
<proteinExistence type="predicted"/>
<feature type="signal peptide" evidence="4">
    <location>
        <begin position="1"/>
        <end position="24"/>
    </location>
</feature>
<dbReference type="EMBL" id="CP026304">
    <property type="protein sequence ID" value="AVZ71489.1"/>
    <property type="molecule type" value="Genomic_DNA"/>
</dbReference>
<dbReference type="CDD" id="cd21177">
    <property type="entry name" value="LPMO_AA10"/>
    <property type="match status" value="1"/>
</dbReference>
<evidence type="ECO:0000256" key="1">
    <source>
        <dbReference type="ARBA" id="ARBA00022729"/>
    </source>
</evidence>
<sequence>MTAHRTAAAVAFAGVVPLVLTAVAAGTAQAHGAPTDPVSRVAACGPEGAQRASAACRAAVAANGGSAFDAWDNLRVADVRGRDREVVPDGQLCSAGLDAYRGLDIARADWPATTLKAGSRFTLTYRSTIPHEGSFSLYLTKKGHDPAAPLRWADLAAEPFATATDPELSDGAYRISGRLPAGLTGRHVLYTVWRNSSTPDTYYSCSDVVLAGAAKPGDASGPDSGSDSGAVAEQPATEPSPTREPATEQPSAQPAAEPAQQPVTQPVTEPAAQPAAASADRGDDESVILIGGAAAALALVALVVSAVLRRRPRRHAHRGSGARAHGSGT</sequence>